<feature type="region of interest" description="Disordered" evidence="1">
    <location>
        <begin position="164"/>
        <end position="203"/>
    </location>
</feature>
<dbReference type="Proteomes" id="UP001353858">
    <property type="component" value="Unassembled WGS sequence"/>
</dbReference>
<evidence type="ECO:0000313" key="3">
    <source>
        <dbReference type="Proteomes" id="UP001353858"/>
    </source>
</evidence>
<sequence length="203" mass="23048">MDVTVTGNHIVGDTDRGSRKRKLKITSKEHGCAGQNKNSHVIHMVMLWLYRDAPQNIKSVVITFPVRGHSYLPADRVFGLIEKVTRSYSTIKTPTQYYEIYSKKEGVKQLGRDWVVYDIKTALTSLKKIEGISATKRIIIKKSQNSTNNLQLPTVALPNEIKPKKPILSDNHERNDNQDNQDETDEEADMCDCNDDGGELYDL</sequence>
<name>A0AAN7SB72_9COLE</name>
<feature type="region of interest" description="Disordered" evidence="1">
    <location>
        <begin position="1"/>
        <end position="22"/>
    </location>
</feature>
<proteinExistence type="predicted"/>
<reference evidence="3" key="1">
    <citation type="submission" date="2023-01" db="EMBL/GenBank/DDBJ databases">
        <title>Key to firefly adult light organ development and bioluminescence: homeobox transcription factors regulate luciferase expression and transportation to peroxisome.</title>
        <authorList>
            <person name="Fu X."/>
        </authorList>
    </citation>
    <scope>NUCLEOTIDE SEQUENCE [LARGE SCALE GENOMIC DNA]</scope>
</reference>
<protein>
    <submittedName>
        <fullName evidence="2">Uncharacterized protein</fullName>
    </submittedName>
</protein>
<dbReference type="AlphaFoldDB" id="A0AAN7SB72"/>
<organism evidence="2 3">
    <name type="scientific">Aquatica leii</name>
    <dbReference type="NCBI Taxonomy" id="1421715"/>
    <lineage>
        <taxon>Eukaryota</taxon>
        <taxon>Metazoa</taxon>
        <taxon>Ecdysozoa</taxon>
        <taxon>Arthropoda</taxon>
        <taxon>Hexapoda</taxon>
        <taxon>Insecta</taxon>
        <taxon>Pterygota</taxon>
        <taxon>Neoptera</taxon>
        <taxon>Endopterygota</taxon>
        <taxon>Coleoptera</taxon>
        <taxon>Polyphaga</taxon>
        <taxon>Elateriformia</taxon>
        <taxon>Elateroidea</taxon>
        <taxon>Lampyridae</taxon>
        <taxon>Luciolinae</taxon>
        <taxon>Aquatica</taxon>
    </lineage>
</organism>
<evidence type="ECO:0000313" key="2">
    <source>
        <dbReference type="EMBL" id="KAK4872009.1"/>
    </source>
</evidence>
<comment type="caution">
    <text evidence="2">The sequence shown here is derived from an EMBL/GenBank/DDBJ whole genome shotgun (WGS) entry which is preliminary data.</text>
</comment>
<evidence type="ECO:0000256" key="1">
    <source>
        <dbReference type="SAM" id="MobiDB-lite"/>
    </source>
</evidence>
<gene>
    <name evidence="2" type="ORF">RN001_016133</name>
</gene>
<accession>A0AAN7SB72</accession>
<keyword evidence="3" id="KW-1185">Reference proteome</keyword>
<feature type="compositionally biased region" description="Acidic residues" evidence="1">
    <location>
        <begin position="179"/>
        <end position="203"/>
    </location>
</feature>
<dbReference type="EMBL" id="JARPUR010000008">
    <property type="protein sequence ID" value="KAK4872009.1"/>
    <property type="molecule type" value="Genomic_DNA"/>
</dbReference>